<dbReference type="SUPFAM" id="SSF53756">
    <property type="entry name" value="UDP-Glycosyltransferase/glycogen phosphorylase"/>
    <property type="match status" value="1"/>
</dbReference>
<dbReference type="Proteomes" id="UP001057522">
    <property type="component" value="Unassembled WGS sequence"/>
</dbReference>
<reference evidence="3" key="1">
    <citation type="submission" date="2022-06" db="EMBL/GenBank/DDBJ databases">
        <title>Helicobacter colisuis sp. nov.</title>
        <authorList>
            <person name="Papic B."/>
            <person name="Gruntar I."/>
        </authorList>
    </citation>
    <scope>NUCLEOTIDE SEQUENCE</scope>
    <source>
        <strain evidence="3">11154-15</strain>
    </source>
</reference>
<proteinExistence type="predicted"/>
<dbReference type="RefSeq" id="WP_250603752.1">
    <property type="nucleotide sequence ID" value="NZ_JAMOKX010000002.1"/>
</dbReference>
<dbReference type="PANTHER" id="PTHR12526">
    <property type="entry name" value="GLYCOSYLTRANSFERASE"/>
    <property type="match status" value="1"/>
</dbReference>
<dbReference type="Pfam" id="PF00534">
    <property type="entry name" value="Glycos_transf_1"/>
    <property type="match status" value="1"/>
</dbReference>
<comment type="caution">
    <text evidence="3">The sequence shown here is derived from an EMBL/GenBank/DDBJ whole genome shotgun (WGS) entry which is preliminary data.</text>
</comment>
<gene>
    <name evidence="3" type="ORF">NCR95_03020</name>
</gene>
<sequence>MVKSKVMNVVFVIDVMRQGGGAQKVLSILLPILQKNQFEVELIVLKKTDQLLEIPEVKTHYLLEQETQGLMVNTFLILDRISQIAEKANIICSFMDFITSYFAAISAKILNKPYCIFVRCEPSFVAKTFPQSKINEKLYSLCMQNAVRVICNSKSSSQDIIENFGVAKQKIGILYNPIDFKRIEAMVSVGEKFKRENNEIICVSIGRLHQQKNYQILLEACKVLQERKINIRFFVFGEGELREELEAKKQKYKLKNIEFLGYQTNMYGFLKTADIFVHLSLTEGFPNAVLEAASVSKPLVLSNIKPHKEIFQENVLFFDTNDVNGLCDCIEILQDEQKRKDFAKLARACVENFLYERFELQLLREFQQIKTCCL</sequence>
<dbReference type="PANTHER" id="PTHR12526:SF630">
    <property type="entry name" value="GLYCOSYLTRANSFERASE"/>
    <property type="match status" value="1"/>
</dbReference>
<dbReference type="CDD" id="cd03811">
    <property type="entry name" value="GT4_GT28_WabH-like"/>
    <property type="match status" value="1"/>
</dbReference>
<evidence type="ECO:0000259" key="1">
    <source>
        <dbReference type="Pfam" id="PF00534"/>
    </source>
</evidence>
<accession>A0ABT0TT90</accession>
<dbReference type="Gene3D" id="3.40.50.2000">
    <property type="entry name" value="Glycogen Phosphorylase B"/>
    <property type="match status" value="2"/>
</dbReference>
<dbReference type="Pfam" id="PF13439">
    <property type="entry name" value="Glyco_transf_4"/>
    <property type="match status" value="1"/>
</dbReference>
<evidence type="ECO:0000259" key="2">
    <source>
        <dbReference type="Pfam" id="PF13439"/>
    </source>
</evidence>
<organism evidence="3 4">
    <name type="scientific">Helicobacter colisuis</name>
    <dbReference type="NCBI Taxonomy" id="2949739"/>
    <lineage>
        <taxon>Bacteria</taxon>
        <taxon>Pseudomonadati</taxon>
        <taxon>Campylobacterota</taxon>
        <taxon>Epsilonproteobacteria</taxon>
        <taxon>Campylobacterales</taxon>
        <taxon>Helicobacteraceae</taxon>
        <taxon>Helicobacter</taxon>
    </lineage>
</organism>
<dbReference type="EMBL" id="JAMOKX010000002">
    <property type="protein sequence ID" value="MCL9819146.1"/>
    <property type="molecule type" value="Genomic_DNA"/>
</dbReference>
<keyword evidence="4" id="KW-1185">Reference proteome</keyword>
<dbReference type="InterPro" id="IPR001296">
    <property type="entry name" value="Glyco_trans_1"/>
</dbReference>
<feature type="domain" description="Glycosyl transferase family 1" evidence="1">
    <location>
        <begin position="193"/>
        <end position="347"/>
    </location>
</feature>
<evidence type="ECO:0000313" key="3">
    <source>
        <dbReference type="EMBL" id="MCL9819146.1"/>
    </source>
</evidence>
<dbReference type="InterPro" id="IPR028098">
    <property type="entry name" value="Glyco_trans_4-like_N"/>
</dbReference>
<name>A0ABT0TT90_9HELI</name>
<feature type="domain" description="Glycosyltransferase subfamily 4-like N-terminal" evidence="2">
    <location>
        <begin position="20"/>
        <end position="181"/>
    </location>
</feature>
<evidence type="ECO:0000313" key="4">
    <source>
        <dbReference type="Proteomes" id="UP001057522"/>
    </source>
</evidence>
<protein>
    <submittedName>
        <fullName evidence="3">Glycosyltransferase</fullName>
    </submittedName>
</protein>